<dbReference type="EC" id="3.5.1.108" evidence="4 12"/>
<dbReference type="Proteomes" id="UP001216595">
    <property type="component" value="Unassembled WGS sequence"/>
</dbReference>
<comment type="caution">
    <text evidence="13">The sequence shown here is derived from an EMBL/GenBank/DDBJ whole genome shotgun (WGS) entry which is preliminary data.</text>
</comment>
<comment type="cofactor">
    <cofactor evidence="1 12">
        <name>Zn(2+)</name>
        <dbReference type="ChEBI" id="CHEBI:29105"/>
    </cofactor>
</comment>
<organism evidence="13 14">
    <name type="scientific">Asticcacaulis currens</name>
    <dbReference type="NCBI Taxonomy" id="2984210"/>
    <lineage>
        <taxon>Bacteria</taxon>
        <taxon>Pseudomonadati</taxon>
        <taxon>Pseudomonadota</taxon>
        <taxon>Alphaproteobacteria</taxon>
        <taxon>Caulobacterales</taxon>
        <taxon>Caulobacteraceae</taxon>
        <taxon>Asticcacaulis</taxon>
    </lineage>
</organism>
<accession>A0ABT5IEG9</accession>
<feature type="active site" description="Proton donor" evidence="12">
    <location>
        <position position="267"/>
    </location>
</feature>
<evidence type="ECO:0000256" key="8">
    <source>
        <dbReference type="ARBA" id="ARBA00022801"/>
    </source>
</evidence>
<name>A0ABT5IEG9_9CAUL</name>
<dbReference type="HAMAP" id="MF_00388">
    <property type="entry name" value="LpxC"/>
    <property type="match status" value="1"/>
</dbReference>
<dbReference type="InterPro" id="IPR011334">
    <property type="entry name" value="UDP-acyl_GlcNac_deAcase_C"/>
</dbReference>
<evidence type="ECO:0000256" key="4">
    <source>
        <dbReference type="ARBA" id="ARBA00012745"/>
    </source>
</evidence>
<evidence type="ECO:0000313" key="14">
    <source>
        <dbReference type="Proteomes" id="UP001216595"/>
    </source>
</evidence>
<dbReference type="InterPro" id="IPR004463">
    <property type="entry name" value="UDP-acyl_GlcNac_deAcase"/>
</dbReference>
<evidence type="ECO:0000256" key="1">
    <source>
        <dbReference type="ARBA" id="ARBA00001947"/>
    </source>
</evidence>
<comment type="function">
    <text evidence="2 12">Catalyzes the hydrolysis of UDP-3-O-myristoyl-N-acetylglucosamine to form UDP-3-O-myristoylglucosamine and acetate, the committed step in lipid A biosynthesis.</text>
</comment>
<evidence type="ECO:0000256" key="5">
    <source>
        <dbReference type="ARBA" id="ARBA00022516"/>
    </source>
</evidence>
<reference evidence="13 14" key="1">
    <citation type="submission" date="2023-01" db="EMBL/GenBank/DDBJ databases">
        <title>Novel species of the genus Asticcacaulis isolated from rivers.</title>
        <authorList>
            <person name="Lu H."/>
        </authorList>
    </citation>
    <scope>NUCLEOTIDE SEQUENCE [LARGE SCALE GENOMIC DNA]</scope>
    <source>
        <strain evidence="13 14">DXS10W</strain>
    </source>
</reference>
<dbReference type="Gene3D" id="3.30.230.20">
    <property type="entry name" value="lpxc deacetylase, domain 1"/>
    <property type="match status" value="1"/>
</dbReference>
<dbReference type="RefSeq" id="WP_272741304.1">
    <property type="nucleotide sequence ID" value="NZ_JAQQKW010000005.1"/>
</dbReference>
<keyword evidence="8 12" id="KW-0378">Hydrolase</keyword>
<comment type="catalytic activity">
    <reaction evidence="11 12">
        <text>a UDP-3-O-[(3R)-3-hydroxyacyl]-N-acetyl-alpha-D-glucosamine + H2O = a UDP-3-O-[(3R)-3-hydroxyacyl]-alpha-D-glucosamine + acetate</text>
        <dbReference type="Rhea" id="RHEA:67816"/>
        <dbReference type="ChEBI" id="CHEBI:15377"/>
        <dbReference type="ChEBI" id="CHEBI:30089"/>
        <dbReference type="ChEBI" id="CHEBI:137740"/>
        <dbReference type="ChEBI" id="CHEBI:173225"/>
        <dbReference type="EC" id="3.5.1.108"/>
    </reaction>
</comment>
<dbReference type="SUPFAM" id="SSF54211">
    <property type="entry name" value="Ribosomal protein S5 domain 2-like"/>
    <property type="match status" value="2"/>
</dbReference>
<gene>
    <name evidence="12 13" type="primary">lpxC</name>
    <name evidence="13" type="ORF">PQU94_09900</name>
</gene>
<dbReference type="Pfam" id="PF03331">
    <property type="entry name" value="LpxC"/>
    <property type="match status" value="1"/>
</dbReference>
<dbReference type="InterPro" id="IPR015870">
    <property type="entry name" value="UDP-acyl_N-AcGlcN_deAcase_N"/>
</dbReference>
<sequence length="297" mass="32058">MSPDHHEHTIAVPAICAGVGLHTGQRVRLSVRPASVGTGIVFVRTDICDRDNRVPARADLVTQTRLGTVITNADGVSVSTIEHLMAALSALGVDNALIELDGPEVPIMDGSAQPFVQLLDQAGFRRQAQPQQVIEILKPVVVVEDDKRAAFYPADRFEMRFEIDFPSAVIGHQEIELVVTEDSFRTELAAARTFGFVEGVEALRAAGLARGGSMDNAIVIDGDRVLNVEGLRFADEFVRHKALDAIGDLYVLGMPILGRFEGIRAGHGLNNAVVRALLSQPDAYRIVTRAPVLQQAG</sequence>
<evidence type="ECO:0000256" key="12">
    <source>
        <dbReference type="HAMAP-Rule" id="MF_00388"/>
    </source>
</evidence>
<keyword evidence="5 12" id="KW-0444">Lipid biosynthesis</keyword>
<protein>
    <recommendedName>
        <fullName evidence="4 12">UDP-3-O-acyl-N-acetylglucosamine deacetylase</fullName>
        <shortName evidence="12">UDP-3-O-acyl-GlcNAc deacetylase</shortName>
        <ecNumber evidence="4 12">3.5.1.108</ecNumber>
    </recommendedName>
    <alternativeName>
        <fullName evidence="12">UDP-3-O-[R-3-hydroxymyristoyl]-N-acetylglucosamine deacetylase</fullName>
    </alternativeName>
</protein>
<keyword evidence="10 12" id="KW-0443">Lipid metabolism</keyword>
<keyword evidence="6 12" id="KW-0441">Lipid A biosynthesis</keyword>
<keyword evidence="14" id="KW-1185">Reference proteome</keyword>
<feature type="binding site" evidence="12">
    <location>
        <position position="240"/>
    </location>
    <ligand>
        <name>Zn(2+)</name>
        <dbReference type="ChEBI" id="CHEBI:29105"/>
    </ligand>
</feature>
<evidence type="ECO:0000256" key="3">
    <source>
        <dbReference type="ARBA" id="ARBA00005002"/>
    </source>
</evidence>
<dbReference type="GO" id="GO:0103117">
    <property type="term" value="F:UDP-3-O-acyl-N-acetylglucosamine deacetylase activity"/>
    <property type="evidence" value="ECO:0007669"/>
    <property type="project" value="UniProtKB-EC"/>
</dbReference>
<evidence type="ECO:0000256" key="10">
    <source>
        <dbReference type="ARBA" id="ARBA00023098"/>
    </source>
</evidence>
<feature type="binding site" evidence="12">
    <location>
        <position position="244"/>
    </location>
    <ligand>
        <name>Zn(2+)</name>
        <dbReference type="ChEBI" id="CHEBI:29105"/>
    </ligand>
</feature>
<evidence type="ECO:0000256" key="9">
    <source>
        <dbReference type="ARBA" id="ARBA00022833"/>
    </source>
</evidence>
<evidence type="ECO:0000313" key="13">
    <source>
        <dbReference type="EMBL" id="MDC7694592.1"/>
    </source>
</evidence>
<evidence type="ECO:0000256" key="2">
    <source>
        <dbReference type="ARBA" id="ARBA00002923"/>
    </source>
</evidence>
<evidence type="ECO:0000256" key="7">
    <source>
        <dbReference type="ARBA" id="ARBA00022723"/>
    </source>
</evidence>
<dbReference type="InterPro" id="IPR020568">
    <property type="entry name" value="Ribosomal_Su5_D2-typ_SF"/>
</dbReference>
<evidence type="ECO:0000256" key="11">
    <source>
        <dbReference type="ARBA" id="ARBA00024535"/>
    </source>
</evidence>
<dbReference type="PANTHER" id="PTHR33694">
    <property type="entry name" value="UDP-3-O-ACYL-N-ACETYLGLUCOSAMINE DEACETYLASE 1, MITOCHONDRIAL-RELATED"/>
    <property type="match status" value="1"/>
</dbReference>
<feature type="binding site" evidence="12">
    <location>
        <position position="83"/>
    </location>
    <ligand>
        <name>Zn(2+)</name>
        <dbReference type="ChEBI" id="CHEBI:29105"/>
    </ligand>
</feature>
<proteinExistence type="inferred from homology"/>
<dbReference type="NCBIfam" id="TIGR00325">
    <property type="entry name" value="lpxC"/>
    <property type="match status" value="1"/>
</dbReference>
<dbReference type="PANTHER" id="PTHR33694:SF1">
    <property type="entry name" value="UDP-3-O-ACYL-N-ACETYLGLUCOSAMINE DEACETYLASE 1, MITOCHONDRIAL-RELATED"/>
    <property type="match status" value="1"/>
</dbReference>
<keyword evidence="7 12" id="KW-0479">Metal-binding</keyword>
<comment type="pathway">
    <text evidence="3 12">Glycolipid biosynthesis; lipid IV(A) biosynthesis; lipid IV(A) from (3R)-3-hydroxytetradecanoyl-[acyl-carrier-protein] and UDP-N-acetyl-alpha-D-glucosamine: step 2/6.</text>
</comment>
<evidence type="ECO:0000256" key="6">
    <source>
        <dbReference type="ARBA" id="ARBA00022556"/>
    </source>
</evidence>
<dbReference type="EMBL" id="JAQQKW010000005">
    <property type="protein sequence ID" value="MDC7694592.1"/>
    <property type="molecule type" value="Genomic_DNA"/>
</dbReference>
<comment type="similarity">
    <text evidence="12">Belongs to the LpxC family.</text>
</comment>
<dbReference type="Gene3D" id="3.30.1700.10">
    <property type="entry name" value="lpxc deacetylase, domain 2"/>
    <property type="match status" value="1"/>
</dbReference>
<keyword evidence="9 12" id="KW-0862">Zinc</keyword>